<keyword evidence="4" id="KW-1185">Reference proteome</keyword>
<evidence type="ECO:0000313" key="4">
    <source>
        <dbReference type="Proteomes" id="UP000186953"/>
    </source>
</evidence>
<feature type="domain" description="WCX" evidence="2">
    <location>
        <begin position="253"/>
        <end position="328"/>
    </location>
</feature>
<dbReference type="EMBL" id="FTMA01000004">
    <property type="protein sequence ID" value="SIQ92454.1"/>
    <property type="molecule type" value="Genomic_DNA"/>
</dbReference>
<name>A0A1N6WQS7_9FLAO</name>
<evidence type="ECO:0000259" key="2">
    <source>
        <dbReference type="Pfam" id="PF25583"/>
    </source>
</evidence>
<feature type="domain" description="WYL" evidence="1">
    <location>
        <begin position="151"/>
        <end position="203"/>
    </location>
</feature>
<dbReference type="PANTHER" id="PTHR34580">
    <property type="match status" value="1"/>
</dbReference>
<dbReference type="PROSITE" id="PS52050">
    <property type="entry name" value="WYL"/>
    <property type="match status" value="1"/>
</dbReference>
<dbReference type="PANTHER" id="PTHR34580:SF9">
    <property type="entry name" value="SLL5097 PROTEIN"/>
    <property type="match status" value="1"/>
</dbReference>
<accession>A0A1N6WQS7</accession>
<dbReference type="Pfam" id="PF25583">
    <property type="entry name" value="WCX"/>
    <property type="match status" value="1"/>
</dbReference>
<sequence>MANSKHAHLRYNILDEYFRKRAYSFEDLLIALNAALEIHYPNESISVRTLREDLKVFRDNINGFAAPLPEKARILKYSDSSFTIADKPLLDYEQYLIDAAQQLLQRFENHPKYDRLSEALLKFQEEEQKQKNDNINILFYDHNDEYKGIQLLKPIYHAINNKTVLTITYKGFKDKEVTTYTFHPHVLKEYNNRWFVFGFNDTKNIQNWSIPLDERLIDFTKNNDVIYVESNTDWHLFFNSMVGIVKPLNAIKERVVLRFYNGREEYFKTKPFHSGYDLFFEKDKKNQVWFDTIINRELVQQILSYGQDVQVLEPEILLIQVAQQIKSMNNLYNS</sequence>
<dbReference type="InterPro" id="IPR026881">
    <property type="entry name" value="WYL_dom"/>
</dbReference>
<dbReference type="InterPro" id="IPR051534">
    <property type="entry name" value="CBASS_pafABC_assoc_protein"/>
</dbReference>
<dbReference type="InterPro" id="IPR057727">
    <property type="entry name" value="WCX_dom"/>
</dbReference>
<organism evidence="3 4">
    <name type="scientific">Maribacter ulvicola</name>
    <dbReference type="NCBI Taxonomy" id="228959"/>
    <lineage>
        <taxon>Bacteria</taxon>
        <taxon>Pseudomonadati</taxon>
        <taxon>Bacteroidota</taxon>
        <taxon>Flavobacteriia</taxon>
        <taxon>Flavobacteriales</taxon>
        <taxon>Flavobacteriaceae</taxon>
        <taxon>Maribacter</taxon>
    </lineage>
</organism>
<reference evidence="4" key="1">
    <citation type="submission" date="2017-01" db="EMBL/GenBank/DDBJ databases">
        <authorList>
            <person name="Varghese N."/>
            <person name="Submissions S."/>
        </authorList>
    </citation>
    <scope>NUCLEOTIDE SEQUENCE [LARGE SCALE GENOMIC DNA]</scope>
    <source>
        <strain evidence="4">DSM 15366</strain>
    </source>
</reference>
<protein>
    <submittedName>
        <fullName evidence="3">WYL domain-containing protein</fullName>
    </submittedName>
</protein>
<evidence type="ECO:0000313" key="3">
    <source>
        <dbReference type="EMBL" id="SIQ92454.1"/>
    </source>
</evidence>
<dbReference type="RefSeq" id="WP_076548842.1">
    <property type="nucleotide sequence ID" value="NZ_FTMA01000004.1"/>
</dbReference>
<dbReference type="Proteomes" id="UP000186953">
    <property type="component" value="Unassembled WGS sequence"/>
</dbReference>
<proteinExistence type="predicted"/>
<dbReference type="STRING" id="228959.SAMN05421797_104187"/>
<dbReference type="OrthoDB" id="43316at2"/>
<evidence type="ECO:0000259" key="1">
    <source>
        <dbReference type="Pfam" id="PF13280"/>
    </source>
</evidence>
<gene>
    <name evidence="3" type="ORF">SAMN05421797_104187</name>
</gene>
<dbReference type="Pfam" id="PF13280">
    <property type="entry name" value="WYL"/>
    <property type="match status" value="1"/>
</dbReference>
<dbReference type="AlphaFoldDB" id="A0A1N6WQS7"/>